<sequence>MISKIGEMNDNGIYPSPSGLTGIGMHSAARIALRDLARAGKVIAFRMDGEYFVRLALPGRPLPANSRRANWPSA</sequence>
<dbReference type="EMBL" id="BAABAS010000004">
    <property type="protein sequence ID" value="GAA4226069.1"/>
    <property type="molecule type" value="Genomic_DNA"/>
</dbReference>
<reference evidence="2" key="1">
    <citation type="journal article" date="2019" name="Int. J. Syst. Evol. Microbiol.">
        <title>The Global Catalogue of Microorganisms (GCM) 10K type strain sequencing project: providing services to taxonomists for standard genome sequencing and annotation.</title>
        <authorList>
            <consortium name="The Broad Institute Genomics Platform"/>
            <consortium name="The Broad Institute Genome Sequencing Center for Infectious Disease"/>
            <person name="Wu L."/>
            <person name="Ma J."/>
        </authorList>
    </citation>
    <scope>NUCLEOTIDE SEQUENCE [LARGE SCALE GENOMIC DNA]</scope>
    <source>
        <strain evidence="2">JCM 17440</strain>
    </source>
</reference>
<organism evidence="1 2">
    <name type="scientific">Actinomadura meridiana</name>
    <dbReference type="NCBI Taxonomy" id="559626"/>
    <lineage>
        <taxon>Bacteria</taxon>
        <taxon>Bacillati</taxon>
        <taxon>Actinomycetota</taxon>
        <taxon>Actinomycetes</taxon>
        <taxon>Streptosporangiales</taxon>
        <taxon>Thermomonosporaceae</taxon>
        <taxon>Actinomadura</taxon>
    </lineage>
</organism>
<gene>
    <name evidence="1" type="ORF">GCM10022254_09780</name>
</gene>
<dbReference type="Proteomes" id="UP001501710">
    <property type="component" value="Unassembled WGS sequence"/>
</dbReference>
<evidence type="ECO:0000313" key="2">
    <source>
        <dbReference type="Proteomes" id="UP001501710"/>
    </source>
</evidence>
<protein>
    <submittedName>
        <fullName evidence="1">Uncharacterized protein</fullName>
    </submittedName>
</protein>
<proteinExistence type="predicted"/>
<evidence type="ECO:0000313" key="1">
    <source>
        <dbReference type="EMBL" id="GAA4226069.1"/>
    </source>
</evidence>
<name>A0ABP8BTZ2_9ACTN</name>
<accession>A0ABP8BTZ2</accession>
<comment type="caution">
    <text evidence="1">The sequence shown here is derived from an EMBL/GenBank/DDBJ whole genome shotgun (WGS) entry which is preliminary data.</text>
</comment>
<dbReference type="RefSeq" id="WP_344890380.1">
    <property type="nucleotide sequence ID" value="NZ_BAABAS010000004.1"/>
</dbReference>
<keyword evidence="2" id="KW-1185">Reference proteome</keyword>